<dbReference type="Pfam" id="PF13520">
    <property type="entry name" value="AA_permease_2"/>
    <property type="match status" value="1"/>
</dbReference>
<dbReference type="Proteomes" id="UP000193144">
    <property type="component" value="Unassembled WGS sequence"/>
</dbReference>
<evidence type="ECO:0000256" key="3">
    <source>
        <dbReference type="ARBA" id="ARBA00022692"/>
    </source>
</evidence>
<dbReference type="EMBL" id="MCFA01000077">
    <property type="protein sequence ID" value="ORY10112.1"/>
    <property type="molecule type" value="Genomic_DNA"/>
</dbReference>
<evidence type="ECO:0000256" key="1">
    <source>
        <dbReference type="ARBA" id="ARBA00004141"/>
    </source>
</evidence>
<evidence type="ECO:0000256" key="2">
    <source>
        <dbReference type="ARBA" id="ARBA00022448"/>
    </source>
</evidence>
<dbReference type="GO" id="GO:0016020">
    <property type="term" value="C:membrane"/>
    <property type="evidence" value="ECO:0007669"/>
    <property type="project" value="UniProtKB-SubCell"/>
</dbReference>
<comment type="subcellular location">
    <subcellularLocation>
        <location evidence="1">Membrane</location>
        <topology evidence="1">Multi-pass membrane protein</topology>
    </subcellularLocation>
</comment>
<dbReference type="OrthoDB" id="3257095at2759"/>
<dbReference type="InterPro" id="IPR002293">
    <property type="entry name" value="AA/rel_permease1"/>
</dbReference>
<protein>
    <submittedName>
        <fullName evidence="7">Amino acid permease</fullName>
    </submittedName>
</protein>
<organism evidence="7 8">
    <name type="scientific">Clohesyomyces aquaticus</name>
    <dbReference type="NCBI Taxonomy" id="1231657"/>
    <lineage>
        <taxon>Eukaryota</taxon>
        <taxon>Fungi</taxon>
        <taxon>Dikarya</taxon>
        <taxon>Ascomycota</taxon>
        <taxon>Pezizomycotina</taxon>
        <taxon>Dothideomycetes</taxon>
        <taxon>Pleosporomycetidae</taxon>
        <taxon>Pleosporales</taxon>
        <taxon>Lindgomycetaceae</taxon>
        <taxon>Clohesyomyces</taxon>
    </lineage>
</organism>
<feature type="transmembrane region" description="Helical" evidence="6">
    <location>
        <begin position="117"/>
        <end position="137"/>
    </location>
</feature>
<feature type="transmembrane region" description="Helical" evidence="6">
    <location>
        <begin position="51"/>
        <end position="73"/>
    </location>
</feature>
<dbReference type="PANTHER" id="PTHR45649:SF1">
    <property type="entry name" value="TRANSPORTER, PUTATIVE (EUROFUNG)-RELATED"/>
    <property type="match status" value="1"/>
</dbReference>
<feature type="transmembrane region" description="Helical" evidence="6">
    <location>
        <begin position="266"/>
        <end position="288"/>
    </location>
</feature>
<feature type="transmembrane region" description="Helical" evidence="6">
    <location>
        <begin position="368"/>
        <end position="388"/>
    </location>
</feature>
<sequence length="538" mass="58359">MFTNPNPSPEVLKRRFGFVSMLGMSTTLMLTWEGILLYFSSGLLNGGPSGLLYSYLLSWAGVLSVMSCLAELSSLAPCASGQYHWVYLLSPDPLARLSSYVVGWLSVAVWQGVVTMTGYLCGTLIQGLIVLHTLNPSSVANGGTNENIAASRYTPQGYQATLLLWSAILLALLTNTLLSSHLPKIEGFILYIHLLGFFSILIPLLYLSDRVPPSAVFSTFTNGGEWPSTSVAFLVGMITNVGALLGSDGAVHMSEEIHSAARVVPWNILLTLLINGSLGLGMLITVLFCLTEPEAALNSPTKYPFISIFQSATKNTVGTTLMTSLILLLSFSALFGQFASASRQLWSFARDAGVPFSHRLARVSPSSLLPMNAILTTCTIPLLLGVIVSGSSVALLNLLSFVTSAWLLAALIPLSLLLWRRTTGLISMPQPVNHVSTSSPVTPPESPMLGEPLQKRHRVLEWGPWRIPEPLGTIVNVFGVCWSLVALCFSFWPPFAKPTVQTMNWSALMTGFWLIFGVGWFAIWGRRTYKGPVVEIRG</sequence>
<feature type="transmembrane region" description="Helical" evidence="6">
    <location>
        <begin position="505"/>
        <end position="524"/>
    </location>
</feature>
<reference evidence="7 8" key="1">
    <citation type="submission" date="2016-07" db="EMBL/GenBank/DDBJ databases">
        <title>Pervasive Adenine N6-methylation of Active Genes in Fungi.</title>
        <authorList>
            <consortium name="DOE Joint Genome Institute"/>
            <person name="Mondo S.J."/>
            <person name="Dannebaum R.O."/>
            <person name="Kuo R.C."/>
            <person name="Labutti K."/>
            <person name="Haridas S."/>
            <person name="Kuo A."/>
            <person name="Salamov A."/>
            <person name="Ahrendt S.R."/>
            <person name="Lipzen A."/>
            <person name="Sullivan W."/>
            <person name="Andreopoulos W.B."/>
            <person name="Clum A."/>
            <person name="Lindquist E."/>
            <person name="Daum C."/>
            <person name="Ramamoorthy G.K."/>
            <person name="Gryganskyi A."/>
            <person name="Culley D."/>
            <person name="Magnuson J.K."/>
            <person name="James T.Y."/>
            <person name="O'Malley M.A."/>
            <person name="Stajich J.E."/>
            <person name="Spatafora J.W."/>
            <person name="Visel A."/>
            <person name="Grigoriev I.V."/>
        </authorList>
    </citation>
    <scope>NUCLEOTIDE SEQUENCE [LARGE SCALE GENOMIC DNA]</scope>
    <source>
        <strain evidence="7 8">CBS 115471</strain>
    </source>
</reference>
<keyword evidence="3 6" id="KW-0812">Transmembrane</keyword>
<keyword evidence="2" id="KW-0813">Transport</keyword>
<evidence type="ECO:0000313" key="8">
    <source>
        <dbReference type="Proteomes" id="UP000193144"/>
    </source>
</evidence>
<evidence type="ECO:0000256" key="5">
    <source>
        <dbReference type="ARBA" id="ARBA00023136"/>
    </source>
</evidence>
<dbReference type="Gene3D" id="1.20.1740.10">
    <property type="entry name" value="Amino acid/polyamine transporter I"/>
    <property type="match status" value="1"/>
</dbReference>
<evidence type="ECO:0000313" key="7">
    <source>
        <dbReference type="EMBL" id="ORY10112.1"/>
    </source>
</evidence>
<feature type="transmembrane region" description="Helical" evidence="6">
    <location>
        <begin position="474"/>
        <end position="493"/>
    </location>
</feature>
<name>A0A1Y1ZIN2_9PLEO</name>
<gene>
    <name evidence="7" type="ORF">BCR34DRAFT_355894</name>
</gene>
<feature type="transmembrane region" description="Helical" evidence="6">
    <location>
        <begin position="16"/>
        <end position="39"/>
    </location>
</feature>
<feature type="transmembrane region" description="Helical" evidence="6">
    <location>
        <begin position="394"/>
        <end position="419"/>
    </location>
</feature>
<comment type="caution">
    <text evidence="7">The sequence shown here is derived from an EMBL/GenBank/DDBJ whole genome shotgun (WGS) entry which is preliminary data.</text>
</comment>
<accession>A0A1Y1ZIN2</accession>
<feature type="transmembrane region" description="Helical" evidence="6">
    <location>
        <begin position="188"/>
        <end position="206"/>
    </location>
</feature>
<evidence type="ECO:0000256" key="6">
    <source>
        <dbReference type="SAM" id="Phobius"/>
    </source>
</evidence>
<dbReference type="AlphaFoldDB" id="A0A1Y1ZIN2"/>
<evidence type="ECO:0000256" key="4">
    <source>
        <dbReference type="ARBA" id="ARBA00022989"/>
    </source>
</evidence>
<feature type="transmembrane region" description="Helical" evidence="6">
    <location>
        <begin position="226"/>
        <end position="245"/>
    </location>
</feature>
<keyword evidence="4 6" id="KW-1133">Transmembrane helix</keyword>
<keyword evidence="5 6" id="KW-0472">Membrane</keyword>
<dbReference type="GO" id="GO:0022857">
    <property type="term" value="F:transmembrane transporter activity"/>
    <property type="evidence" value="ECO:0007669"/>
    <property type="project" value="InterPro"/>
</dbReference>
<dbReference type="PANTHER" id="PTHR45649">
    <property type="entry name" value="AMINO-ACID PERMEASE BAT1"/>
    <property type="match status" value="1"/>
</dbReference>
<proteinExistence type="predicted"/>
<keyword evidence="8" id="KW-1185">Reference proteome</keyword>
<feature type="transmembrane region" description="Helical" evidence="6">
    <location>
        <begin position="157"/>
        <end position="176"/>
    </location>
</feature>
<feature type="transmembrane region" description="Helical" evidence="6">
    <location>
        <begin position="321"/>
        <end position="340"/>
    </location>
</feature>